<organism evidence="2 3">
    <name type="scientific">Racocetra fulgida</name>
    <dbReference type="NCBI Taxonomy" id="60492"/>
    <lineage>
        <taxon>Eukaryota</taxon>
        <taxon>Fungi</taxon>
        <taxon>Fungi incertae sedis</taxon>
        <taxon>Mucoromycota</taxon>
        <taxon>Glomeromycotina</taxon>
        <taxon>Glomeromycetes</taxon>
        <taxon>Diversisporales</taxon>
        <taxon>Gigasporaceae</taxon>
        <taxon>Racocetra</taxon>
    </lineage>
</organism>
<reference evidence="2" key="1">
    <citation type="submission" date="2021-06" db="EMBL/GenBank/DDBJ databases">
        <authorList>
            <person name="Kallberg Y."/>
            <person name="Tangrot J."/>
            <person name="Rosling A."/>
        </authorList>
    </citation>
    <scope>NUCLEOTIDE SEQUENCE</scope>
    <source>
        <strain evidence="2">IN212</strain>
    </source>
</reference>
<evidence type="ECO:0000256" key="1">
    <source>
        <dbReference type="SAM" id="MobiDB-lite"/>
    </source>
</evidence>
<dbReference type="AlphaFoldDB" id="A0A9N9C030"/>
<name>A0A9N9C030_9GLOM</name>
<gene>
    <name evidence="2" type="ORF">RFULGI_LOCUS5893</name>
</gene>
<sequence length="128" mass="14469">MPQVKRRPSSKQKYEIIIKFDKNEKDSMDLPPQPLNKEQGNVMDPPPQSSNEEHGNVMDPSPQPSNEEHGNVMDPSPQPSNEEHGNVIDSPNSPLGEDSQFAEPMVIQISEMNYSNEYPALFQDIYSM</sequence>
<comment type="caution">
    <text evidence="2">The sequence shown here is derived from an EMBL/GenBank/DDBJ whole genome shotgun (WGS) entry which is preliminary data.</text>
</comment>
<feature type="compositionally biased region" description="Basic residues" evidence="1">
    <location>
        <begin position="1"/>
        <end position="10"/>
    </location>
</feature>
<dbReference type="Proteomes" id="UP000789396">
    <property type="component" value="Unassembled WGS sequence"/>
</dbReference>
<keyword evidence="3" id="KW-1185">Reference proteome</keyword>
<protein>
    <submittedName>
        <fullName evidence="2">6012_t:CDS:1</fullName>
    </submittedName>
</protein>
<dbReference type="EMBL" id="CAJVPZ010007111">
    <property type="protein sequence ID" value="CAG8582092.1"/>
    <property type="molecule type" value="Genomic_DNA"/>
</dbReference>
<feature type="region of interest" description="Disordered" evidence="1">
    <location>
        <begin position="1"/>
        <end position="102"/>
    </location>
</feature>
<proteinExistence type="predicted"/>
<evidence type="ECO:0000313" key="3">
    <source>
        <dbReference type="Proteomes" id="UP000789396"/>
    </source>
</evidence>
<feature type="compositionally biased region" description="Basic and acidic residues" evidence="1">
    <location>
        <begin position="12"/>
        <end position="28"/>
    </location>
</feature>
<accession>A0A9N9C030</accession>
<evidence type="ECO:0000313" key="2">
    <source>
        <dbReference type="EMBL" id="CAG8582092.1"/>
    </source>
</evidence>